<accession>A0A1D3JFU0</accession>
<sequence>MKENFRFLIFNNIFTFIFLIWICYYYKYACTFRESGKNNQKLNSKIFFSNCRSLMEYDLGSKYKTIVSKKVIPRNGSNDILKNIKGSNSNNEKLKKIPIENVKGNNLPKKKTCSIFKCFKNIDSFYEKKILKLINLMYKHGNNRNRDVIISRIKALNEIVLMFLPYVLFCIIMAFSFSVNHITQGSLFLFIFGYTVTIYIFVKVKKYCKKNI</sequence>
<organism evidence="2 3">
    <name type="scientific">Plasmodium ovale</name>
    <name type="common">malaria parasite P. ovale</name>
    <dbReference type="NCBI Taxonomy" id="36330"/>
    <lineage>
        <taxon>Eukaryota</taxon>
        <taxon>Sar</taxon>
        <taxon>Alveolata</taxon>
        <taxon>Apicomplexa</taxon>
        <taxon>Aconoidasida</taxon>
        <taxon>Haemosporida</taxon>
        <taxon>Plasmodiidae</taxon>
        <taxon>Plasmodium</taxon>
        <taxon>Plasmodium (Plasmodium)</taxon>
    </lineage>
</organism>
<dbReference type="Pfam" id="PF12420">
    <property type="entry name" value="DUF3671"/>
    <property type="match status" value="1"/>
</dbReference>
<proteinExistence type="predicted"/>
<keyword evidence="1" id="KW-1133">Transmembrane helix</keyword>
<feature type="transmembrane region" description="Helical" evidence="1">
    <location>
        <begin position="6"/>
        <end position="26"/>
    </location>
</feature>
<dbReference type="OrthoDB" id="10331856at2759"/>
<feature type="transmembrane region" description="Helical" evidence="1">
    <location>
        <begin position="159"/>
        <end position="179"/>
    </location>
</feature>
<dbReference type="EMBL" id="FLRI01000576">
    <property type="protein sequence ID" value="SBT84829.1"/>
    <property type="molecule type" value="Genomic_DNA"/>
</dbReference>
<evidence type="ECO:0000256" key="1">
    <source>
        <dbReference type="SAM" id="Phobius"/>
    </source>
</evidence>
<feature type="transmembrane region" description="Helical" evidence="1">
    <location>
        <begin position="185"/>
        <end position="202"/>
    </location>
</feature>
<gene>
    <name evidence="2" type="primary">PocGH01_00230900</name>
    <name evidence="2" type="ORF">POCGH01_00230900</name>
</gene>
<reference evidence="2 3" key="1">
    <citation type="submission" date="2016-06" db="EMBL/GenBank/DDBJ databases">
        <authorList>
            <consortium name="Pathogen Informatics"/>
        </authorList>
    </citation>
    <scope>NUCLEOTIDE SEQUENCE [LARGE SCALE GENOMIC DNA]</scope>
    <source>
        <strain evidence="2">PocGH01</strain>
    </source>
</reference>
<dbReference type="Proteomes" id="UP000242942">
    <property type="component" value="Unassembled WGS sequence"/>
</dbReference>
<keyword evidence="1" id="KW-0812">Transmembrane</keyword>
<keyword evidence="3" id="KW-1185">Reference proteome</keyword>
<dbReference type="VEuPathDB" id="PlasmoDB:PocGH01_00230900"/>
<evidence type="ECO:0000313" key="2">
    <source>
        <dbReference type="EMBL" id="SBT84829.1"/>
    </source>
</evidence>
<evidence type="ECO:0000313" key="3">
    <source>
        <dbReference type="Proteomes" id="UP000242942"/>
    </source>
</evidence>
<dbReference type="AlphaFoldDB" id="A0A1D3JFU0"/>
<protein>
    <submittedName>
        <fullName evidence="2">Uncharacterized protein</fullName>
    </submittedName>
</protein>
<dbReference type="InterPro" id="IPR022139">
    <property type="entry name" value="Fam-L/Fam-M-like_plasmodium"/>
</dbReference>
<name>A0A1D3JFU0_PLAOA</name>
<dbReference type="VEuPathDB" id="PlasmoDB:POWCR01_000238400"/>
<keyword evidence="1" id="KW-0472">Membrane</keyword>